<dbReference type="InterPro" id="IPR013783">
    <property type="entry name" value="Ig-like_fold"/>
</dbReference>
<dbReference type="PANTHER" id="PTHR23053">
    <property type="entry name" value="DLEC1 DELETED IN LUNG AND ESOPHAGEAL CANCER 1"/>
    <property type="match status" value="1"/>
</dbReference>
<dbReference type="Pfam" id="PF22544">
    <property type="entry name" value="HYDIN_VesB_CFA65-like_Ig"/>
    <property type="match status" value="3"/>
</dbReference>
<dbReference type="SUPFAM" id="SSF49354">
    <property type="entry name" value="PapD-like"/>
    <property type="match status" value="1"/>
</dbReference>
<protein>
    <recommendedName>
        <fullName evidence="10">HYDIN</fullName>
    </recommendedName>
</protein>
<reference evidence="8" key="1">
    <citation type="submission" date="2021-02" db="EMBL/GenBank/DDBJ databases">
        <authorList>
            <person name="Nowell W R."/>
        </authorList>
    </citation>
    <scope>NUCLEOTIDE SEQUENCE</scope>
</reference>
<evidence type="ECO:0000256" key="1">
    <source>
        <dbReference type="ARBA" id="ARBA00004138"/>
    </source>
</evidence>
<evidence type="ECO:0000256" key="4">
    <source>
        <dbReference type="ARBA" id="ARBA00023069"/>
    </source>
</evidence>
<evidence type="ECO:0000256" key="2">
    <source>
        <dbReference type="ARBA" id="ARBA00004496"/>
    </source>
</evidence>
<gene>
    <name evidence="8" type="ORF">GIL414_LOCUS14080</name>
</gene>
<proteinExistence type="predicted"/>
<dbReference type="Gene3D" id="2.60.40.10">
    <property type="entry name" value="Immunoglobulins"/>
    <property type="match status" value="5"/>
</dbReference>
<sequence>MLFDQKANMDTGGASVSLQTNYESKVTAPRNPTLIRGPKIEPKLTPSTFLKEMSLDTQQKLLCTREMYLPKIISLSDMAETSLQTTTKVDIDEPLFQPYPSDITFQKYEPFNTYEVPLLLRNNDKVARIVKVSQADTPYFTIVTPPNAYQKVAPGVALVFRIQFKPEEQRDYAHEILVATEREKFLVPIRAIGARAILDFPDSITFPTTAVKSNNMSKVLFVRNIGNREARFVLQINKPFHVSPENGLLPVGESMQVTIDFHPTVNGEMKDELVILYDTGEKVHVNAYGVAQDINVRLEKRSIHFENTYLEMVNQRTVTLSNRSDQLVHFQWKQYATEREEEQHKLRQLHALSDEEVNALQKLNVNSSESPSAGPFDFGVLIQRTFINHRRQLSNESYLFTNTNFRVDPLEGDLWPGGTLDIQVLFKPSEARKYEQLAWLDVVGREQRLPLTLTGEGEGAKLESSFQTLDIGCVYVGSTHLYEVVLANKGFIDARYRIRNSNSMFGSCFQLDPSAGTISIDNYQAIQITFHSEQLGQFHEVFNVEIEGNPNPLLVAISGQVIGPTFYFDQAQLKFAEGEGVIDANTTRDVPLTITIKQLGDITEKVEIHRVGTRDPPLELEIIATGTGPVLFIDPGELRFGTISVLDEHTQILSLSNESPIPAVFHCDFEKKNSCFSCVPNYGVVEPHTSIEVRVIARLNDRLKFNEELIIFVDHSSPRSILITAQGTGALIVPDVPIFPSLNLGSRFVGTSIVQRIHFTNKGRRHLAVHFIPAGDTTAAYGVQRKTKASSKDSDLSRASEQIFRLEPERLEFSPGETRLLTVTGFAAQPKTIDEIFTCLAIIGRSTGRDKLLSLKIHCEFVEPLMSFSKTDLYFRVEYNEQTIADGLRTPVSSELTFSNISAIDLTANLRVKHPFLLKTEANDDSSSTSRLDSTDETLPEIPPGFTLTKKIKILTGMSYAEHIYFDPSANTKELSWKCDEQVVFTYEEHAFNDIVSLHGEVHYPNLLIEHADLNFGCILNGTEVTRYVTMVNVSPLPVKYLWAFILDENDRNYSFEPQPQTNISSPQLNQTQIQSGPWSENVDQPITYDTINANPKLEEIFDISPFFGCLQPG</sequence>
<dbReference type="InterPro" id="IPR059041">
    <property type="entry name" value="Ig_DLEC1_1"/>
</dbReference>
<comment type="caution">
    <text evidence="8">The sequence shown here is derived from an EMBL/GenBank/DDBJ whole genome shotgun (WGS) entry which is preliminary data.</text>
</comment>
<feature type="domain" description="Deleted in lung and esophageal cancer protein 1 Ig-like" evidence="7">
    <location>
        <begin position="96"/>
        <end position="183"/>
    </location>
</feature>
<comment type="subcellular location">
    <subcellularLocation>
        <location evidence="1">Cell projection</location>
        <location evidence="1">Cilium</location>
    </subcellularLocation>
    <subcellularLocation>
        <location evidence="2">Cytoplasm</location>
    </subcellularLocation>
</comment>
<evidence type="ECO:0000259" key="7">
    <source>
        <dbReference type="Pfam" id="PF23277"/>
    </source>
</evidence>
<dbReference type="GO" id="GO:0003341">
    <property type="term" value="P:cilium movement"/>
    <property type="evidence" value="ECO:0007669"/>
    <property type="project" value="TreeGrafter"/>
</dbReference>
<evidence type="ECO:0000256" key="5">
    <source>
        <dbReference type="ARBA" id="ARBA00023273"/>
    </source>
</evidence>
<dbReference type="InterPro" id="IPR033305">
    <property type="entry name" value="Hydin-like"/>
</dbReference>
<evidence type="ECO:0008006" key="10">
    <source>
        <dbReference type="Google" id="ProtNLM"/>
    </source>
</evidence>
<feature type="non-terminal residue" evidence="8">
    <location>
        <position position="1"/>
    </location>
</feature>
<evidence type="ECO:0000313" key="9">
    <source>
        <dbReference type="Proteomes" id="UP000681720"/>
    </source>
</evidence>
<dbReference type="GO" id="GO:0005930">
    <property type="term" value="C:axoneme"/>
    <property type="evidence" value="ECO:0007669"/>
    <property type="project" value="TreeGrafter"/>
</dbReference>
<organism evidence="8 9">
    <name type="scientific">Rotaria magnacalcarata</name>
    <dbReference type="NCBI Taxonomy" id="392030"/>
    <lineage>
        <taxon>Eukaryota</taxon>
        <taxon>Metazoa</taxon>
        <taxon>Spiralia</taxon>
        <taxon>Gnathifera</taxon>
        <taxon>Rotifera</taxon>
        <taxon>Eurotatoria</taxon>
        <taxon>Bdelloidea</taxon>
        <taxon>Philodinida</taxon>
        <taxon>Philodinidae</taxon>
        <taxon>Rotaria</taxon>
    </lineage>
</organism>
<keyword evidence="4" id="KW-0969">Cilium</keyword>
<dbReference type="InterPro" id="IPR053879">
    <property type="entry name" value="HYDIN_VesB_CFA65-like_Ig"/>
</dbReference>
<evidence type="ECO:0000313" key="8">
    <source>
        <dbReference type="EMBL" id="CAF4044298.1"/>
    </source>
</evidence>
<feature type="domain" description="HYDIN/VesB/CFA65-like Ig-like" evidence="6">
    <location>
        <begin position="460"/>
        <end position="559"/>
    </location>
</feature>
<accession>A0A8S2PB19</accession>
<dbReference type="PANTHER" id="PTHR23053:SF0">
    <property type="entry name" value="HYDROCEPHALUS-INDUCING PROTEIN HOMOLOG"/>
    <property type="match status" value="1"/>
</dbReference>
<evidence type="ECO:0000256" key="3">
    <source>
        <dbReference type="ARBA" id="ARBA00022490"/>
    </source>
</evidence>
<dbReference type="Pfam" id="PF23277">
    <property type="entry name" value="Ig_Dlec1_1"/>
    <property type="match status" value="1"/>
</dbReference>
<dbReference type="InterPro" id="IPR008962">
    <property type="entry name" value="PapD-like_sf"/>
</dbReference>
<evidence type="ECO:0000259" key="6">
    <source>
        <dbReference type="Pfam" id="PF22544"/>
    </source>
</evidence>
<dbReference type="GO" id="GO:1904158">
    <property type="term" value="P:axonemal central apparatus assembly"/>
    <property type="evidence" value="ECO:0007669"/>
    <property type="project" value="TreeGrafter"/>
</dbReference>
<name>A0A8S2PB19_9BILA</name>
<feature type="domain" description="HYDIN/VesB/CFA65-like Ig-like" evidence="6">
    <location>
        <begin position="196"/>
        <end position="289"/>
    </location>
</feature>
<keyword evidence="3" id="KW-0963">Cytoplasm</keyword>
<dbReference type="Proteomes" id="UP000681720">
    <property type="component" value="Unassembled WGS sequence"/>
</dbReference>
<keyword evidence="5" id="KW-0966">Cell projection</keyword>
<dbReference type="EMBL" id="CAJOBJ010005864">
    <property type="protein sequence ID" value="CAF4044298.1"/>
    <property type="molecule type" value="Genomic_DNA"/>
</dbReference>
<dbReference type="AlphaFoldDB" id="A0A8S2PB19"/>
<feature type="domain" description="HYDIN/VesB/CFA65-like Ig-like" evidence="6">
    <location>
        <begin position="629"/>
        <end position="727"/>
    </location>
</feature>